<keyword evidence="2" id="KW-0812">Transmembrane</keyword>
<protein>
    <submittedName>
        <fullName evidence="3">PIR protein</fullName>
    </submittedName>
</protein>
<evidence type="ECO:0000256" key="2">
    <source>
        <dbReference type="SAM" id="Phobius"/>
    </source>
</evidence>
<organism evidence="3 5">
    <name type="scientific">Plasmodium ovale</name>
    <name type="common">malaria parasite P. ovale</name>
    <dbReference type="NCBI Taxonomy" id="36330"/>
    <lineage>
        <taxon>Eukaryota</taxon>
        <taxon>Sar</taxon>
        <taxon>Alveolata</taxon>
        <taxon>Apicomplexa</taxon>
        <taxon>Aconoidasida</taxon>
        <taxon>Haemosporida</taxon>
        <taxon>Plasmodiidae</taxon>
        <taxon>Plasmodium</taxon>
        <taxon>Plasmodium (Plasmodium)</taxon>
    </lineage>
</organism>
<dbReference type="Proteomes" id="UP000242942">
    <property type="component" value="Unassembled WGS sequence"/>
</dbReference>
<keyword evidence="1" id="KW-0175">Coiled coil</keyword>
<feature type="coiled-coil region" evidence="1">
    <location>
        <begin position="186"/>
        <end position="213"/>
    </location>
</feature>
<keyword evidence="5" id="KW-1185">Reference proteome</keyword>
<gene>
    <name evidence="3" type="primary">PocGH01_00104200</name>
    <name evidence="4" type="synonym">PocGH01_00210800</name>
    <name evidence="3" type="ORF">POCGH01_00104200</name>
    <name evidence="4" type="ORF">POCGH01_00210800</name>
</gene>
<proteinExistence type="predicted"/>
<dbReference type="EMBL" id="FLRI01000549">
    <property type="protein sequence ID" value="SBT84608.1"/>
    <property type="molecule type" value="Genomic_DNA"/>
</dbReference>
<dbReference type="VEuPathDB" id="PlasmoDB:PocGH01_00104200"/>
<dbReference type="AlphaFoldDB" id="A0A1D3JC67"/>
<sequence>MSGQSVSECVIFFFYYDSHLSPLILIINYFCSTKCNNSLKFSYSCLYLLFLFIQILGTGDLPAKDFDDKWKNETNFLKFSNAALLSHKMNNMENWITSFKGKLFTIYTDNTLGDLSHIQDKRCRDLNYYINYMLYYIPKITHDTENTADIMDRFQSFVTALFISWKHHISPKKFKCARIDKVYTPKMELIKELDDYCENKNAFKKKLEKYDKTICCKYANHVNERKSAFYRYISKGNVQINDADFHFYDNCTLKDIGKTFPDIICNENSMSETESAQIPTPYANPRLPEANPQGSIDTSATKIAVTSVTTLFGACISGLYLYRNSFLGNILRKFKNNNIIADENAYDDVNEMISEIPSQYIDSTEDSNKFYIAYNPMNN</sequence>
<feature type="transmembrane region" description="Helical" evidence="2">
    <location>
        <begin position="43"/>
        <end position="63"/>
    </location>
</feature>
<accession>A0A1D3JC67</accession>
<evidence type="ECO:0000313" key="5">
    <source>
        <dbReference type="Proteomes" id="UP000242942"/>
    </source>
</evidence>
<dbReference type="EMBL" id="FLRI01000067">
    <property type="protein sequence ID" value="SBT83243.1"/>
    <property type="molecule type" value="Genomic_DNA"/>
</dbReference>
<keyword evidence="2" id="KW-0472">Membrane</keyword>
<evidence type="ECO:0000256" key="1">
    <source>
        <dbReference type="SAM" id="Coils"/>
    </source>
</evidence>
<name>A0A1D3JC67_PLAOA</name>
<dbReference type="VEuPathDB" id="PlasmoDB:POWCR01_000075300"/>
<evidence type="ECO:0000313" key="4">
    <source>
        <dbReference type="EMBL" id="SBT84608.1"/>
    </source>
</evidence>
<keyword evidence="2" id="KW-1133">Transmembrane helix</keyword>
<reference evidence="3 5" key="1">
    <citation type="submission" date="2016-06" db="EMBL/GenBank/DDBJ databases">
        <authorList>
            <consortium name="Pathogen Informatics"/>
        </authorList>
    </citation>
    <scope>NUCLEOTIDE SEQUENCE [LARGE SCALE GENOMIC DNA]</scope>
    <source>
        <strain evidence="3">PocGH01</strain>
    </source>
</reference>
<evidence type="ECO:0000313" key="3">
    <source>
        <dbReference type="EMBL" id="SBT83243.1"/>
    </source>
</evidence>
<feature type="transmembrane region" description="Helical" evidence="2">
    <location>
        <begin position="12"/>
        <end position="31"/>
    </location>
</feature>